<keyword evidence="4" id="KW-1185">Reference proteome</keyword>
<organism evidence="3 4">
    <name type="scientific">Prorocentrum cordatum</name>
    <dbReference type="NCBI Taxonomy" id="2364126"/>
    <lineage>
        <taxon>Eukaryota</taxon>
        <taxon>Sar</taxon>
        <taxon>Alveolata</taxon>
        <taxon>Dinophyceae</taxon>
        <taxon>Prorocentrales</taxon>
        <taxon>Prorocentraceae</taxon>
        <taxon>Prorocentrum</taxon>
    </lineage>
</organism>
<evidence type="ECO:0000313" key="4">
    <source>
        <dbReference type="Proteomes" id="UP001189429"/>
    </source>
</evidence>
<feature type="domain" description="Phospholipase/carboxylesterase/thioesterase" evidence="2">
    <location>
        <begin position="196"/>
        <end position="316"/>
    </location>
</feature>
<dbReference type="InterPro" id="IPR003140">
    <property type="entry name" value="PLipase/COase/thioEstase"/>
</dbReference>
<dbReference type="Gene3D" id="3.40.50.1820">
    <property type="entry name" value="alpha/beta hydrolase"/>
    <property type="match status" value="1"/>
</dbReference>
<dbReference type="SUPFAM" id="SSF56059">
    <property type="entry name" value="Glutathione synthetase ATP-binding domain-like"/>
    <property type="match status" value="1"/>
</dbReference>
<dbReference type="Proteomes" id="UP001189429">
    <property type="component" value="Unassembled WGS sequence"/>
</dbReference>
<proteinExistence type="predicted"/>
<sequence length="476" mass="51937">MSVACERGFGSQWVLQELVPGRVEHSVSLLVLAGRILDSVGTAYECDRDVYIWPHVRGARVSARVVPPEELAVMEQFLVDYSGVCNFNYKLPEGGGMRIFEINTRVGGDLACDAPRSQAARLLEALWQLPAGASGTPAAGPSAAADQPRVAGSWGEPLVIEPKGGGHRVTLVYLHPFRVGLRDYVRKMGLFAAEGLRVVMPDAPKIAMSCYEGRPHKAWYDYLTDRRGEAEDDADEVTLADTRRHLFDILDAELEFLLTAGGGGAVGEAFVCKERLLVGGCSQGCAAAFDAALRYRHRLCAFVGVVGHPLSTTPLEKHRGMPLHFFNGLGDKVMRWHWVGPSLDRLRISGHHVVAHGPFPEVHHGVGRDFEARASRRTVAAVARRSLLPAQRLPALERAAGLGLFFCLGELLLLLLLLHLAVLAALPVYFPSWSGGPGLIRRTELTDVKWRSLGCGLGLRQDDLDVALSFCHTYCT</sequence>
<dbReference type="InterPro" id="IPR029058">
    <property type="entry name" value="AB_hydrolase_fold"/>
</dbReference>
<comment type="caution">
    <text evidence="3">The sequence shown here is derived from an EMBL/GenBank/DDBJ whole genome shotgun (WGS) entry which is preliminary data.</text>
</comment>
<reference evidence="3" key="1">
    <citation type="submission" date="2023-10" db="EMBL/GenBank/DDBJ databases">
        <authorList>
            <person name="Chen Y."/>
            <person name="Shah S."/>
            <person name="Dougan E. K."/>
            <person name="Thang M."/>
            <person name="Chan C."/>
        </authorList>
    </citation>
    <scope>NUCLEOTIDE SEQUENCE [LARGE SCALE GENOMIC DNA]</scope>
</reference>
<keyword evidence="1" id="KW-0472">Membrane</keyword>
<dbReference type="Pfam" id="PF02230">
    <property type="entry name" value="Abhydrolase_2"/>
    <property type="match status" value="1"/>
</dbReference>
<accession>A0ABN9YC64</accession>
<gene>
    <name evidence="3" type="ORF">PCOR1329_LOCUS84555</name>
</gene>
<dbReference type="SUPFAM" id="SSF53474">
    <property type="entry name" value="alpha/beta-Hydrolases"/>
    <property type="match status" value="1"/>
</dbReference>
<keyword evidence="1" id="KW-0812">Transmembrane</keyword>
<evidence type="ECO:0000313" key="3">
    <source>
        <dbReference type="EMBL" id="CAK0910354.1"/>
    </source>
</evidence>
<name>A0ABN9YC64_9DINO</name>
<evidence type="ECO:0000256" key="1">
    <source>
        <dbReference type="SAM" id="Phobius"/>
    </source>
</evidence>
<dbReference type="EMBL" id="CAUYUJ010022381">
    <property type="protein sequence ID" value="CAK0910354.1"/>
    <property type="molecule type" value="Genomic_DNA"/>
</dbReference>
<feature type="transmembrane region" description="Helical" evidence="1">
    <location>
        <begin position="402"/>
        <end position="430"/>
    </location>
</feature>
<protein>
    <recommendedName>
        <fullName evidence="2">Phospholipase/carboxylesterase/thioesterase domain-containing protein</fullName>
    </recommendedName>
</protein>
<keyword evidence="1" id="KW-1133">Transmembrane helix</keyword>
<evidence type="ECO:0000259" key="2">
    <source>
        <dbReference type="Pfam" id="PF02230"/>
    </source>
</evidence>